<evidence type="ECO:0000313" key="3">
    <source>
        <dbReference type="Proteomes" id="UP001213972"/>
    </source>
</evidence>
<dbReference type="Proteomes" id="UP001213972">
    <property type="component" value="Chromosome"/>
</dbReference>
<reference evidence="2" key="1">
    <citation type="submission" date="2023-03" db="EMBL/GenBank/DDBJ databases">
        <title>Andean soil-derived lignocellulolytic bacterial consortium as a source of novel taxa and putative plastic-active enzymes.</title>
        <authorList>
            <person name="Diaz-Garcia L."/>
            <person name="Chuvochina M."/>
            <person name="Feuerriegel G."/>
            <person name="Bunk B."/>
            <person name="Sproer C."/>
            <person name="Streit W.R."/>
            <person name="Rodriguez L.M."/>
            <person name="Overmann J."/>
            <person name="Jimenez D.J."/>
        </authorList>
    </citation>
    <scope>NUCLEOTIDE SEQUENCE</scope>
    <source>
        <strain evidence="2">MAG 4610</strain>
    </source>
</reference>
<evidence type="ECO:0000256" key="1">
    <source>
        <dbReference type="SAM" id="SignalP"/>
    </source>
</evidence>
<evidence type="ECO:0000313" key="2">
    <source>
        <dbReference type="EMBL" id="WEK14170.1"/>
    </source>
</evidence>
<sequence length="496" mass="50120">MSRASAVLLSLALVATAAPALAVDGEEEPLPVDETATLILGPPSTMLTLPDEDGVRDAATLALSSDVATDVTVDVLAADGIGILRTQSVALAADALSTSIAVPVTDLPAGTLSVRATPAVGDPVSVALTVGSGRPASVALSLSASSIYSWSGSSRPKTTATVVAVDETALAVPFAGSVVASVGGKTQTVSVASSTGAAATATVTGSKLAAGSGSVRALVTGAGSDVVASAAVPLTVRTTAVTATKVSVSLATIYPSKDGYKDATKIAVRTSTTTGATIPVTGYVKVSRDGKTITSWKLTSSKTWSATWAGTVSGRLVPGTYTVTVAVKGPEGGTKTSSTKVVVKKGKLVTKTTSTWYSAQRAFDDWMPFDSRSRCSDVGSTSFRCVGATEGFLSVAAVGTFGVPTAVRNSYKYGDGTVRVVLSTTELAGTVAWGYTRTGAETGKSDLVVKGDRSLGRLSLKGSARSIDLAVVLAGKSRFTSDKVKIEYTYKVMSTS</sequence>
<accession>A0AAJ5W201</accession>
<dbReference type="EMBL" id="CP119321">
    <property type="protein sequence ID" value="WEK14170.1"/>
    <property type="molecule type" value="Genomic_DNA"/>
</dbReference>
<feature type="signal peptide" evidence="1">
    <location>
        <begin position="1"/>
        <end position="22"/>
    </location>
</feature>
<feature type="chain" id="PRO_5042477381" description="Bacterial Ig-like domain-containing protein" evidence="1">
    <location>
        <begin position="23"/>
        <end position="496"/>
    </location>
</feature>
<protein>
    <recommendedName>
        <fullName evidence="4">Bacterial Ig-like domain-containing protein</fullName>
    </recommendedName>
</protein>
<evidence type="ECO:0008006" key="4">
    <source>
        <dbReference type="Google" id="ProtNLM"/>
    </source>
</evidence>
<proteinExistence type="predicted"/>
<organism evidence="2 3">
    <name type="scientific">Candidatus Microbacterium phytovorans</name>
    <dbReference type="NCBI Taxonomy" id="3121374"/>
    <lineage>
        <taxon>Bacteria</taxon>
        <taxon>Bacillati</taxon>
        <taxon>Actinomycetota</taxon>
        <taxon>Actinomycetes</taxon>
        <taxon>Micrococcales</taxon>
        <taxon>Microbacteriaceae</taxon>
        <taxon>Microbacterium</taxon>
    </lineage>
</organism>
<gene>
    <name evidence="2" type="ORF">P0Y48_02870</name>
</gene>
<dbReference type="AlphaFoldDB" id="A0AAJ5W201"/>
<keyword evidence="1" id="KW-0732">Signal</keyword>
<name>A0AAJ5W201_9MICO</name>